<protein>
    <recommendedName>
        <fullName evidence="2">Mannan-binding protein domain-containing protein</fullName>
    </recommendedName>
</protein>
<dbReference type="AlphaFoldDB" id="B8CIF7"/>
<dbReference type="Proteomes" id="UP000000753">
    <property type="component" value="Chromosome"/>
</dbReference>
<organism evidence="3 4">
    <name type="scientific">Shewanella piezotolerans (strain WP3 / JCM 13877)</name>
    <dbReference type="NCBI Taxonomy" id="225849"/>
    <lineage>
        <taxon>Bacteria</taxon>
        <taxon>Pseudomonadati</taxon>
        <taxon>Pseudomonadota</taxon>
        <taxon>Gammaproteobacteria</taxon>
        <taxon>Alteromonadales</taxon>
        <taxon>Shewanellaceae</taxon>
        <taxon>Shewanella</taxon>
    </lineage>
</organism>
<dbReference type="Pfam" id="PF12151">
    <property type="entry name" value="MVL"/>
    <property type="match status" value="1"/>
</dbReference>
<dbReference type="HOGENOM" id="CLU_043274_0_0_6"/>
<evidence type="ECO:0000313" key="4">
    <source>
        <dbReference type="Proteomes" id="UP000000753"/>
    </source>
</evidence>
<evidence type="ECO:0000256" key="1">
    <source>
        <dbReference type="SAM" id="SignalP"/>
    </source>
</evidence>
<dbReference type="KEGG" id="swp:swp_0611"/>
<dbReference type="STRING" id="225849.swp_0611"/>
<evidence type="ECO:0000259" key="2">
    <source>
        <dbReference type="Pfam" id="PF12151"/>
    </source>
</evidence>
<reference evidence="3 4" key="1">
    <citation type="journal article" date="2008" name="PLoS ONE">
        <title>Environmental adaptation: genomic analysis of the piezotolerant and psychrotolerant deep-sea iron reducing bacterium Shewanella piezotolerans WP3.</title>
        <authorList>
            <person name="Wang F."/>
            <person name="Wang J."/>
            <person name="Jian H."/>
            <person name="Zhang B."/>
            <person name="Li S."/>
            <person name="Wang F."/>
            <person name="Zeng X."/>
            <person name="Gao L."/>
            <person name="Bartlett D.H."/>
            <person name="Yu J."/>
            <person name="Hu S."/>
            <person name="Xiao X."/>
        </authorList>
    </citation>
    <scope>NUCLEOTIDE SEQUENCE [LARGE SCALE GENOMIC DNA]</scope>
    <source>
        <strain evidence="4">WP3 / JCM 13877</strain>
    </source>
</reference>
<gene>
    <name evidence="3" type="ordered locus">swp_0611</name>
</gene>
<dbReference type="RefSeq" id="WP_020910814.1">
    <property type="nucleotide sequence ID" value="NC_011566.1"/>
</dbReference>
<evidence type="ECO:0000313" key="3">
    <source>
        <dbReference type="EMBL" id="ACJ27433.1"/>
    </source>
</evidence>
<dbReference type="OrthoDB" id="280897at2"/>
<accession>B8CIF7</accession>
<dbReference type="EMBL" id="CP000472">
    <property type="protein sequence ID" value="ACJ27433.1"/>
    <property type="molecule type" value="Genomic_DNA"/>
</dbReference>
<feature type="signal peptide" evidence="1">
    <location>
        <begin position="1"/>
        <end position="27"/>
    </location>
</feature>
<keyword evidence="4" id="KW-1185">Reference proteome</keyword>
<feature type="domain" description="Mannan-binding protein" evidence="2">
    <location>
        <begin position="477"/>
        <end position="519"/>
    </location>
</feature>
<dbReference type="eggNOG" id="COG3258">
    <property type="taxonomic scope" value="Bacteria"/>
</dbReference>
<name>B8CIF7_SHEPW</name>
<proteinExistence type="predicted"/>
<dbReference type="PROSITE" id="PS51257">
    <property type="entry name" value="PROKAR_LIPOPROTEIN"/>
    <property type="match status" value="1"/>
</dbReference>
<feature type="chain" id="PRO_5002870176" description="Mannan-binding protein domain-containing protein" evidence="1">
    <location>
        <begin position="28"/>
        <end position="522"/>
    </location>
</feature>
<keyword evidence="1" id="KW-0732">Signal</keyword>
<sequence length="522" mass="56594">MNAPLRKISTLISALILACASSSFVQSTPYSEPTIAAVAERAVTGGTSALKSCVAQSSWFSSPSMPSEVKTSDGPNDSSFCDFYQFSWQTFAYLMAKSKNNPSVINFQDNTQFNQLEINADGSPANSCDDKHDSQVLFIRTAKHEENDTDIVIPEMIGQAGGSATIYDQNGNVVYYDVRFSKNMCNVKAIQQLQNFPAGTTEMKTAWKVLGQNDDPNDFITMDAHITPVVSDQSDTQKTKLGMIGFHVAVATKAHPEFVWATFEHKVNAPDCTLPKTTTGWSFASQACASGLKNNQATCEFNNPTKRTKVTGTPSQICRMYPYGSSKDDHKFADNVNSITSLNRNVQPYLSGHFEVLKNYFIVGALWVSDIQQGSYTRPTDGQAVTQVSNQRGSLRLANTVAETEYQKVNTAAINLNGESSPSAGFVSNCFGCHNYEGLDSNISNTTSNSLSHIFDDIAVGSKQCLNVQAANIINSNTQAKADCPATCSKSSSELKWDGQWTNQNANTGAQLAKSICGCCAN</sequence>
<dbReference type="InterPro" id="IPR021992">
    <property type="entry name" value="MVL"/>
</dbReference>